<dbReference type="SUPFAM" id="SSF88697">
    <property type="entry name" value="PUA domain-like"/>
    <property type="match status" value="1"/>
</dbReference>
<dbReference type="InterPro" id="IPR046887">
    <property type="entry name" value="RsmE_PUA-like"/>
</dbReference>
<evidence type="ECO:0000256" key="5">
    <source>
        <dbReference type="ARBA" id="ARBA00022490"/>
    </source>
</evidence>
<dbReference type="Pfam" id="PF20260">
    <property type="entry name" value="PUA_4"/>
    <property type="match status" value="1"/>
</dbReference>
<evidence type="ECO:0000256" key="13">
    <source>
        <dbReference type="SAM" id="MobiDB-lite"/>
    </source>
</evidence>
<proteinExistence type="inferred from homology"/>
<dbReference type="EMBL" id="BAABCJ010000001">
    <property type="protein sequence ID" value="GAA3694652.1"/>
    <property type="molecule type" value="Genomic_DNA"/>
</dbReference>
<evidence type="ECO:0000313" key="16">
    <source>
        <dbReference type="EMBL" id="GAA3694652.1"/>
    </source>
</evidence>
<evidence type="ECO:0000259" key="15">
    <source>
        <dbReference type="Pfam" id="PF20260"/>
    </source>
</evidence>
<evidence type="ECO:0000256" key="8">
    <source>
        <dbReference type="ARBA" id="ARBA00022679"/>
    </source>
</evidence>
<dbReference type="InterPro" id="IPR046886">
    <property type="entry name" value="RsmE_MTase_dom"/>
</dbReference>
<feature type="region of interest" description="Disordered" evidence="13">
    <location>
        <begin position="167"/>
        <end position="189"/>
    </location>
</feature>
<evidence type="ECO:0000256" key="4">
    <source>
        <dbReference type="ARBA" id="ARBA00013673"/>
    </source>
</evidence>
<comment type="similarity">
    <text evidence="2 12">Belongs to the RNA methyltransferase RsmE family.</text>
</comment>
<accession>A0ABP7CQU0</accession>
<dbReference type="PANTHER" id="PTHR30027:SF3">
    <property type="entry name" value="16S RRNA (URACIL(1498)-N(3))-METHYLTRANSFERASE"/>
    <property type="match status" value="1"/>
</dbReference>
<evidence type="ECO:0000256" key="7">
    <source>
        <dbReference type="ARBA" id="ARBA00022603"/>
    </source>
</evidence>
<keyword evidence="8 12" id="KW-0808">Transferase</keyword>
<keyword evidence="5 12" id="KW-0963">Cytoplasm</keyword>
<comment type="function">
    <text evidence="10 12">Specifically methylates the N3 position of the uracil ring of uridine 1498 (m3U1498) in 16S rRNA. Acts on the fully assembled 30S ribosomal subunit.</text>
</comment>
<evidence type="ECO:0000256" key="1">
    <source>
        <dbReference type="ARBA" id="ARBA00004496"/>
    </source>
</evidence>
<dbReference type="CDD" id="cd18084">
    <property type="entry name" value="RsmE-like"/>
    <property type="match status" value="1"/>
</dbReference>
<dbReference type="PANTHER" id="PTHR30027">
    <property type="entry name" value="RIBOSOMAL RNA SMALL SUBUNIT METHYLTRANSFERASE E"/>
    <property type="match status" value="1"/>
</dbReference>
<evidence type="ECO:0000313" key="17">
    <source>
        <dbReference type="Proteomes" id="UP001501536"/>
    </source>
</evidence>
<evidence type="ECO:0000256" key="12">
    <source>
        <dbReference type="PIRNR" id="PIRNR015601"/>
    </source>
</evidence>
<dbReference type="InterPro" id="IPR006700">
    <property type="entry name" value="RsmE"/>
</dbReference>
<sequence>MSNQAFLAAEGQLDDVAPGSLVSVDGDEGHHAVTVKRVRAGEQLDLLGGRGRRAVVTVVDVAKRSFTARVDSLVDEPAPATRVVLVQALAKGDRDLHAVESAVELGVSAVVPWQAERCVVRWSGEKAAKGRHKWQATVRSAVKQSRRAWSPSVGAPSTTAQLAAAFADPTQPGPLGERGPDEGASEERPERLALVLHEAAAEPLAERVRTALDGLGAARSLDEVWLLVGPEGGISERELESLRAAGAWPVALGRHVLRSGTAGPAALVLARHLVGDLD</sequence>
<evidence type="ECO:0000256" key="10">
    <source>
        <dbReference type="ARBA" id="ARBA00025699"/>
    </source>
</evidence>
<evidence type="ECO:0000256" key="6">
    <source>
        <dbReference type="ARBA" id="ARBA00022552"/>
    </source>
</evidence>
<dbReference type="InterPro" id="IPR015947">
    <property type="entry name" value="PUA-like_sf"/>
</dbReference>
<gene>
    <name evidence="16" type="ORF">GCM10022377_04140</name>
</gene>
<dbReference type="Gene3D" id="3.40.1280.10">
    <property type="match status" value="1"/>
</dbReference>
<comment type="caution">
    <text evidence="16">The sequence shown here is derived from an EMBL/GenBank/DDBJ whole genome shotgun (WGS) entry which is preliminary data.</text>
</comment>
<dbReference type="EC" id="2.1.1.193" evidence="3 12"/>
<keyword evidence="7 12" id="KW-0489">Methyltransferase</keyword>
<keyword evidence="17" id="KW-1185">Reference proteome</keyword>
<protein>
    <recommendedName>
        <fullName evidence="4 12">Ribosomal RNA small subunit methyltransferase E</fullName>
        <ecNumber evidence="3 12">2.1.1.193</ecNumber>
    </recommendedName>
</protein>
<evidence type="ECO:0000256" key="11">
    <source>
        <dbReference type="ARBA" id="ARBA00047944"/>
    </source>
</evidence>
<dbReference type="NCBIfam" id="TIGR00046">
    <property type="entry name" value="RsmE family RNA methyltransferase"/>
    <property type="match status" value="1"/>
</dbReference>
<keyword evidence="6 12" id="KW-0698">rRNA processing</keyword>
<dbReference type="Proteomes" id="UP001501536">
    <property type="component" value="Unassembled WGS sequence"/>
</dbReference>
<evidence type="ECO:0000259" key="14">
    <source>
        <dbReference type="Pfam" id="PF04452"/>
    </source>
</evidence>
<evidence type="ECO:0000256" key="2">
    <source>
        <dbReference type="ARBA" id="ARBA00005528"/>
    </source>
</evidence>
<dbReference type="RefSeq" id="WP_344879237.1">
    <property type="nucleotide sequence ID" value="NZ_BAABCJ010000001.1"/>
</dbReference>
<name>A0ABP7CQU0_9MICC</name>
<dbReference type="InterPro" id="IPR029026">
    <property type="entry name" value="tRNA_m1G_MTases_N"/>
</dbReference>
<keyword evidence="9 12" id="KW-0949">S-adenosyl-L-methionine</keyword>
<reference evidence="17" key="1">
    <citation type="journal article" date="2019" name="Int. J. Syst. Evol. Microbiol.">
        <title>The Global Catalogue of Microorganisms (GCM) 10K type strain sequencing project: providing services to taxonomists for standard genome sequencing and annotation.</title>
        <authorList>
            <consortium name="The Broad Institute Genomics Platform"/>
            <consortium name="The Broad Institute Genome Sequencing Center for Infectious Disease"/>
            <person name="Wu L."/>
            <person name="Ma J."/>
        </authorList>
    </citation>
    <scope>NUCLEOTIDE SEQUENCE [LARGE SCALE GENOMIC DNA]</scope>
    <source>
        <strain evidence="17">JCM 16961</strain>
    </source>
</reference>
<comment type="catalytic activity">
    <reaction evidence="11 12">
        <text>uridine(1498) in 16S rRNA + S-adenosyl-L-methionine = N(3)-methyluridine(1498) in 16S rRNA + S-adenosyl-L-homocysteine + H(+)</text>
        <dbReference type="Rhea" id="RHEA:42920"/>
        <dbReference type="Rhea" id="RHEA-COMP:10283"/>
        <dbReference type="Rhea" id="RHEA-COMP:10284"/>
        <dbReference type="ChEBI" id="CHEBI:15378"/>
        <dbReference type="ChEBI" id="CHEBI:57856"/>
        <dbReference type="ChEBI" id="CHEBI:59789"/>
        <dbReference type="ChEBI" id="CHEBI:65315"/>
        <dbReference type="ChEBI" id="CHEBI:74502"/>
        <dbReference type="EC" id="2.1.1.193"/>
    </reaction>
</comment>
<comment type="subcellular location">
    <subcellularLocation>
        <location evidence="1 12">Cytoplasm</location>
    </subcellularLocation>
</comment>
<dbReference type="Gene3D" id="2.40.240.20">
    <property type="entry name" value="Hypothetical PUA domain-like, domain 1"/>
    <property type="match status" value="1"/>
</dbReference>
<evidence type="ECO:0000256" key="9">
    <source>
        <dbReference type="ARBA" id="ARBA00022691"/>
    </source>
</evidence>
<evidence type="ECO:0000256" key="3">
    <source>
        <dbReference type="ARBA" id="ARBA00012328"/>
    </source>
</evidence>
<feature type="domain" description="Ribosomal RNA small subunit methyltransferase E PUA-like" evidence="15">
    <location>
        <begin position="24"/>
        <end position="70"/>
    </location>
</feature>
<organism evidence="16 17">
    <name type="scientific">Zhihengliuella alba</name>
    <dbReference type="NCBI Taxonomy" id="547018"/>
    <lineage>
        <taxon>Bacteria</taxon>
        <taxon>Bacillati</taxon>
        <taxon>Actinomycetota</taxon>
        <taxon>Actinomycetes</taxon>
        <taxon>Micrococcales</taxon>
        <taxon>Micrococcaceae</taxon>
        <taxon>Zhihengliuella</taxon>
    </lineage>
</organism>
<dbReference type="PIRSF" id="PIRSF015601">
    <property type="entry name" value="MTase_slr0722"/>
    <property type="match status" value="1"/>
</dbReference>
<dbReference type="Pfam" id="PF04452">
    <property type="entry name" value="Methyltrans_RNA"/>
    <property type="match status" value="1"/>
</dbReference>
<dbReference type="SUPFAM" id="SSF75217">
    <property type="entry name" value="alpha/beta knot"/>
    <property type="match status" value="1"/>
</dbReference>
<feature type="domain" description="Ribosomal RNA small subunit methyltransferase E methyltransferase" evidence="14">
    <location>
        <begin position="80"/>
        <end position="269"/>
    </location>
</feature>
<dbReference type="InterPro" id="IPR029028">
    <property type="entry name" value="Alpha/beta_knot_MTases"/>
</dbReference>
<feature type="compositionally biased region" description="Basic and acidic residues" evidence="13">
    <location>
        <begin position="178"/>
        <end position="189"/>
    </location>
</feature>